<keyword evidence="1" id="KW-0472">Membrane</keyword>
<organism evidence="2">
    <name type="scientific">Phage sp. ctL4h4</name>
    <dbReference type="NCBI Taxonomy" id="2828005"/>
    <lineage>
        <taxon>Viruses</taxon>
    </lineage>
</organism>
<sequence>MNKIERIAKSVLSSTRGTISSKRLMGIWMVMVVSGCLIYGIAHEGFTLHISEIMGTYMITGAGLLGVDSITRIWSERTTETMDENSTKDEN</sequence>
<evidence type="ECO:0000313" key="2">
    <source>
        <dbReference type="EMBL" id="DAF62072.1"/>
    </source>
</evidence>
<accession>A0A8S5TFZ8</accession>
<keyword evidence="1" id="KW-0812">Transmembrane</keyword>
<proteinExistence type="predicted"/>
<feature type="transmembrane region" description="Helical" evidence="1">
    <location>
        <begin position="48"/>
        <end position="67"/>
    </location>
</feature>
<feature type="transmembrane region" description="Helical" evidence="1">
    <location>
        <begin position="24"/>
        <end position="42"/>
    </location>
</feature>
<keyword evidence="1" id="KW-1133">Transmembrane helix</keyword>
<dbReference type="EMBL" id="BK032819">
    <property type="protein sequence ID" value="DAF62072.1"/>
    <property type="molecule type" value="Genomic_DNA"/>
</dbReference>
<evidence type="ECO:0008006" key="3">
    <source>
        <dbReference type="Google" id="ProtNLM"/>
    </source>
</evidence>
<name>A0A8S5TFZ8_9VIRU</name>
<evidence type="ECO:0000256" key="1">
    <source>
        <dbReference type="SAM" id="Phobius"/>
    </source>
</evidence>
<protein>
    <recommendedName>
        <fullName evidence="3">Holin</fullName>
    </recommendedName>
</protein>
<reference evidence="2" key="1">
    <citation type="journal article" date="2021" name="Proc. Natl. Acad. Sci. U.S.A.">
        <title>A Catalog of Tens of Thousands of Viruses from Human Metagenomes Reveals Hidden Associations with Chronic Diseases.</title>
        <authorList>
            <person name="Tisza M.J."/>
            <person name="Buck C.B."/>
        </authorList>
    </citation>
    <scope>NUCLEOTIDE SEQUENCE</scope>
    <source>
        <strain evidence="2">CtL4h4</strain>
    </source>
</reference>